<accession>A0A0R1QNX6</accession>
<feature type="domain" description="S-layer protein C-terminal" evidence="2">
    <location>
        <begin position="602"/>
        <end position="646"/>
    </location>
</feature>
<proteinExistence type="predicted"/>
<comment type="caution">
    <text evidence="3">The sequence shown here is derived from an EMBL/GenBank/DDBJ whole genome shotgun (WGS) entry which is preliminary data.</text>
</comment>
<organism evidence="3 4">
    <name type="scientific">Companilactobacillus mindensis DSM 14500</name>
    <dbReference type="NCBI Taxonomy" id="1423770"/>
    <lineage>
        <taxon>Bacteria</taxon>
        <taxon>Bacillati</taxon>
        <taxon>Bacillota</taxon>
        <taxon>Bacilli</taxon>
        <taxon>Lactobacillales</taxon>
        <taxon>Lactobacillaceae</taxon>
        <taxon>Companilactobacillus</taxon>
    </lineage>
</organism>
<dbReference type="EMBL" id="AZEZ01000044">
    <property type="protein sequence ID" value="KRL44388.1"/>
    <property type="molecule type" value="Genomic_DNA"/>
</dbReference>
<evidence type="ECO:0000313" key="4">
    <source>
        <dbReference type="Proteomes" id="UP000050872"/>
    </source>
</evidence>
<feature type="signal peptide" evidence="1">
    <location>
        <begin position="1"/>
        <end position="20"/>
    </location>
</feature>
<dbReference type="Pfam" id="PF03217">
    <property type="entry name" value="SlpA"/>
    <property type="match status" value="2"/>
</dbReference>
<feature type="chain" id="PRO_5038465148" description="S-layer protein C-terminal domain-containing protein" evidence="1">
    <location>
        <begin position="21"/>
        <end position="653"/>
    </location>
</feature>
<keyword evidence="1" id="KW-0732">Signal</keyword>
<dbReference type="OrthoDB" id="2255228at2"/>
<dbReference type="PATRIC" id="fig|1423770.3.peg.78"/>
<reference evidence="3 4" key="1">
    <citation type="journal article" date="2015" name="Genome Announc.">
        <title>Expanding the biotechnology potential of lactobacilli through comparative genomics of 213 strains and associated genera.</title>
        <authorList>
            <person name="Sun Z."/>
            <person name="Harris H.M."/>
            <person name="McCann A."/>
            <person name="Guo C."/>
            <person name="Argimon S."/>
            <person name="Zhang W."/>
            <person name="Yang X."/>
            <person name="Jeffery I.B."/>
            <person name="Cooney J.C."/>
            <person name="Kagawa T.F."/>
            <person name="Liu W."/>
            <person name="Song Y."/>
            <person name="Salvetti E."/>
            <person name="Wrobel A."/>
            <person name="Rasinkangas P."/>
            <person name="Parkhill J."/>
            <person name="Rea M.C."/>
            <person name="O'Sullivan O."/>
            <person name="Ritari J."/>
            <person name="Douillard F.P."/>
            <person name="Paul Ross R."/>
            <person name="Yang R."/>
            <person name="Briner A.E."/>
            <person name="Felis G.E."/>
            <person name="de Vos W.M."/>
            <person name="Barrangou R."/>
            <person name="Klaenhammer T.R."/>
            <person name="Caufield P.W."/>
            <person name="Cui Y."/>
            <person name="Zhang H."/>
            <person name="O'Toole P.W."/>
        </authorList>
    </citation>
    <scope>NUCLEOTIDE SEQUENCE [LARGE SCALE GENOMIC DNA]</scope>
    <source>
        <strain evidence="3 4">DSM 14500</strain>
    </source>
</reference>
<feature type="domain" description="S-layer protein C-terminal" evidence="2">
    <location>
        <begin position="536"/>
        <end position="580"/>
    </location>
</feature>
<dbReference type="Proteomes" id="UP000050872">
    <property type="component" value="Unassembled WGS sequence"/>
</dbReference>
<sequence length="653" mass="69828">MKKYKMIALTGIMLSSTVLGANTSLVQAAGTSSETPLKVTNALKGVATATPNKAVAEDDAVTPTDVTAPSVTFANGETTETMNFNGTKLPDNIDTLIKDTSTFNVTKITGSDSDVSYNKSSNNDIDTAGGTVTFTPVQDGKDGSPITRTVVIYQAPDWSSIGTRKLQINDKDGLAQPFIVKGTTSGQNFMVTTDPKSVDITKAGNNTAKYIATALDANNNVAKDTSGNPITFSGTGDVTVSDSTDDVSYNVSVVDKRTGNPIPATVTKTDTAVTDGAEFTVKLTDDAAKEYTLPDDDTTVKVYKDNPTKVITLAKNVSYSVKFADSATGDQIGDTISGTGLEGSPVLTQAPDGYKLVNSSDMIYTIDSEKPTKTISVTKSDITKNLGYTVQFRDRTNGDLIKTTTGTGNFNDYVTLAAPDGYAFSNNLLYSGFLLYKDGQTFTSYVTKADTPYTISYYDQANNKLVGTQSGTSADGATVTLTAPKGYTLVNANDVNYTINKDAPDATIFVKKSDDSNVEDSDIVATYPDKGKYVKIYDANGDLNDRAVLSAGSSWIIDQTKEINGVEYYRVATNEYIKASDAYKYTPLQSVVTTTNGDVKPVYNSKGQLIIDVALDHSTPWYTDRSATINGEKMYRVATDQWVRASDVTEANL</sequence>
<name>A0A0R1QNX6_9LACO</name>
<evidence type="ECO:0000259" key="2">
    <source>
        <dbReference type="Pfam" id="PF03217"/>
    </source>
</evidence>
<protein>
    <recommendedName>
        <fullName evidence="2">S-layer protein C-terminal domain-containing protein</fullName>
    </recommendedName>
</protein>
<keyword evidence="4" id="KW-1185">Reference proteome</keyword>
<evidence type="ECO:0000313" key="3">
    <source>
        <dbReference type="EMBL" id="KRL44388.1"/>
    </source>
</evidence>
<dbReference type="InterPro" id="IPR024968">
    <property type="entry name" value="SlpA_C_lactobacillus"/>
</dbReference>
<gene>
    <name evidence="3" type="ORF">FD29_GL000080</name>
</gene>
<evidence type="ECO:0000256" key="1">
    <source>
        <dbReference type="SAM" id="SignalP"/>
    </source>
</evidence>
<dbReference type="RefSeq" id="WP_057887828.1">
    <property type="nucleotide sequence ID" value="NZ_AZEZ01000044.1"/>
</dbReference>
<dbReference type="AlphaFoldDB" id="A0A0R1QNX6"/>